<gene>
    <name evidence="1" type="ORF">D9O36_20595</name>
</gene>
<reference evidence="1 2" key="1">
    <citation type="journal article" date="2019" name="Mar. Drugs">
        <title>Comparative Genomics and CAZyme Genome Repertoires of Marine Zobellia amurskyensis KMM 3526(T) and Zobellia laminariae KMM 3676(T).</title>
        <authorList>
            <person name="Chernysheva N."/>
            <person name="Bystritskaya E."/>
            <person name="Stenkova A."/>
            <person name="Golovkin I."/>
            <person name="Nedashkovskaya O."/>
            <person name="Isaeva M."/>
        </authorList>
    </citation>
    <scope>NUCLEOTIDE SEQUENCE [LARGE SCALE GENOMIC DNA]</scope>
    <source>
        <strain evidence="1 2">KMM 3526</strain>
    </source>
</reference>
<name>A0A7X3D494_9FLAO</name>
<dbReference type="Proteomes" id="UP000540519">
    <property type="component" value="Unassembled WGS sequence"/>
</dbReference>
<comment type="caution">
    <text evidence="1">The sequence shown here is derived from an EMBL/GenBank/DDBJ whole genome shotgun (WGS) entry which is preliminary data.</text>
</comment>
<dbReference type="AlphaFoldDB" id="A0A7X3D494"/>
<protein>
    <submittedName>
        <fullName evidence="1">Uncharacterized protein</fullName>
    </submittedName>
</protein>
<dbReference type="EMBL" id="RCNR01000079">
    <property type="protein sequence ID" value="MUH38255.1"/>
    <property type="molecule type" value="Genomic_DNA"/>
</dbReference>
<organism evidence="1 2">
    <name type="scientific">Zobellia amurskyensis</name>
    <dbReference type="NCBI Taxonomy" id="248905"/>
    <lineage>
        <taxon>Bacteria</taxon>
        <taxon>Pseudomonadati</taxon>
        <taxon>Bacteroidota</taxon>
        <taxon>Flavobacteriia</taxon>
        <taxon>Flavobacteriales</taxon>
        <taxon>Flavobacteriaceae</taxon>
        <taxon>Zobellia</taxon>
    </lineage>
</organism>
<evidence type="ECO:0000313" key="2">
    <source>
        <dbReference type="Proteomes" id="UP000540519"/>
    </source>
</evidence>
<keyword evidence="2" id="KW-1185">Reference proteome</keyword>
<accession>A0A7X3D494</accession>
<sequence length="64" mass="7056">MGLHKTLFALALILNITVFRAQSSLEAKDPLTSIVNKLTLQEKVKLLHGLISDEPITISFHLSS</sequence>
<proteinExistence type="predicted"/>
<evidence type="ECO:0000313" key="1">
    <source>
        <dbReference type="EMBL" id="MUH38255.1"/>
    </source>
</evidence>